<evidence type="ECO:0000313" key="1">
    <source>
        <dbReference type="EMBL" id="RTQ33058.1"/>
    </source>
</evidence>
<dbReference type="Proteomes" id="UP000267418">
    <property type="component" value="Unassembled WGS sequence"/>
</dbReference>
<keyword evidence="2" id="KW-1185">Reference proteome</keyword>
<gene>
    <name evidence="1" type="ORF">EJP69_20455</name>
</gene>
<evidence type="ECO:0000313" key="2">
    <source>
        <dbReference type="Proteomes" id="UP000267418"/>
    </source>
</evidence>
<dbReference type="AlphaFoldDB" id="A0A3S0GVT3"/>
<protein>
    <submittedName>
        <fullName evidence="1">Uncharacterized protein</fullName>
    </submittedName>
</protein>
<organism evidence="1 2">
    <name type="scientific">Variovorax gossypii</name>
    <dbReference type="NCBI Taxonomy" id="1679495"/>
    <lineage>
        <taxon>Bacteria</taxon>
        <taxon>Pseudomonadati</taxon>
        <taxon>Pseudomonadota</taxon>
        <taxon>Betaproteobacteria</taxon>
        <taxon>Burkholderiales</taxon>
        <taxon>Comamonadaceae</taxon>
        <taxon>Variovorax</taxon>
    </lineage>
</organism>
<reference evidence="1 2" key="1">
    <citation type="submission" date="2018-12" db="EMBL/GenBank/DDBJ databases">
        <title>The genome of Variovorax gossypii DSM 100435.</title>
        <authorList>
            <person name="Gao J."/>
            <person name="Sun J."/>
        </authorList>
    </citation>
    <scope>NUCLEOTIDE SEQUENCE [LARGE SCALE GENOMIC DNA]</scope>
    <source>
        <strain evidence="1 2">DSM 100435</strain>
    </source>
</reference>
<accession>A0A3S0GVT3</accession>
<sequence>MTARNFSTIAAASKAVNFVLAETELGATPAHYFEPTNLGGLPPTESELRVKEDTELGNRTRFATHMCLMSASQALKACLDLLSCEVDLPPRERVRKLAEIASKARAAEEMAAQAAGVLLGEVNMLENASIVVSRGAP</sequence>
<name>A0A3S0GVT3_9BURK</name>
<dbReference type="OrthoDB" id="8851436at2"/>
<comment type="caution">
    <text evidence="1">The sequence shown here is derived from an EMBL/GenBank/DDBJ whole genome shotgun (WGS) entry which is preliminary data.</text>
</comment>
<dbReference type="EMBL" id="RXOE01000005">
    <property type="protein sequence ID" value="RTQ33058.1"/>
    <property type="molecule type" value="Genomic_DNA"/>
</dbReference>
<proteinExistence type="predicted"/>
<dbReference type="RefSeq" id="WP_126472297.1">
    <property type="nucleotide sequence ID" value="NZ_RXOE01000005.1"/>
</dbReference>